<dbReference type="SUPFAM" id="SSF46785">
    <property type="entry name" value="Winged helix' DNA-binding domain"/>
    <property type="match status" value="1"/>
</dbReference>
<reference evidence="1 2" key="1">
    <citation type="submission" date="2024-05" db="EMBL/GenBank/DDBJ databases">
        <authorList>
            <person name="Duchaud E."/>
        </authorList>
    </citation>
    <scope>NUCLEOTIDE SEQUENCE [LARGE SCALE GENOMIC DNA]</scope>
    <source>
        <strain evidence="1">Ena-SAMPLE-TAB-13-05-2024-13:56:06:370-140308</strain>
    </source>
</reference>
<dbReference type="InterPro" id="IPR036388">
    <property type="entry name" value="WH-like_DNA-bd_sf"/>
</dbReference>
<evidence type="ECO:0000313" key="2">
    <source>
        <dbReference type="Proteomes" id="UP001497527"/>
    </source>
</evidence>
<dbReference type="Proteomes" id="UP001497527">
    <property type="component" value="Unassembled WGS sequence"/>
</dbReference>
<accession>A0ABM9P8Z7</accession>
<organism evidence="1 2">
    <name type="scientific">Tenacibaculum polynesiense</name>
    <dbReference type="NCBI Taxonomy" id="3137857"/>
    <lineage>
        <taxon>Bacteria</taxon>
        <taxon>Pseudomonadati</taxon>
        <taxon>Bacteroidota</taxon>
        <taxon>Flavobacteriia</taxon>
        <taxon>Flavobacteriales</taxon>
        <taxon>Flavobacteriaceae</taxon>
        <taxon>Tenacibaculum</taxon>
    </lineage>
</organism>
<dbReference type="EMBL" id="CAXJIO010000010">
    <property type="protein sequence ID" value="CAL2102052.1"/>
    <property type="molecule type" value="Genomic_DNA"/>
</dbReference>
<protein>
    <submittedName>
        <fullName evidence="1">Uncharacterized protein</fullName>
    </submittedName>
</protein>
<dbReference type="InterPro" id="IPR036390">
    <property type="entry name" value="WH_DNA-bd_sf"/>
</dbReference>
<proteinExistence type="predicted"/>
<comment type="caution">
    <text evidence="1">The sequence shown here is derived from an EMBL/GenBank/DDBJ whole genome shotgun (WGS) entry which is preliminary data.</text>
</comment>
<sequence length="149" mass="17579">MNTADRKEILELYAAAFKVDNYPPTAGKILGLLYTSNQRYFSFEDLIDAVDVTKSAISKALKFLETTGEVSYIYDEKNKRKRLFYLDIVSVKEQLYKNLQAYHTQIKLMEASLKLRNEENKDLNSFIKTSIEFYTEVLNYYEERLKNHF</sequence>
<gene>
    <name evidence="1" type="ORF">T190423A01A_10615</name>
</gene>
<dbReference type="RefSeq" id="WP_348714586.1">
    <property type="nucleotide sequence ID" value="NZ_CAXJIO010000010.1"/>
</dbReference>
<keyword evidence="2" id="KW-1185">Reference proteome</keyword>
<dbReference type="Gene3D" id="1.10.10.10">
    <property type="entry name" value="Winged helix-like DNA-binding domain superfamily/Winged helix DNA-binding domain"/>
    <property type="match status" value="1"/>
</dbReference>
<evidence type="ECO:0000313" key="1">
    <source>
        <dbReference type="EMBL" id="CAL2102052.1"/>
    </source>
</evidence>
<name>A0ABM9P8Z7_9FLAO</name>